<feature type="region of interest" description="Disordered" evidence="1">
    <location>
        <begin position="213"/>
        <end position="234"/>
    </location>
</feature>
<feature type="compositionally biased region" description="Low complexity" evidence="1">
    <location>
        <begin position="486"/>
        <end position="495"/>
    </location>
</feature>
<proteinExistence type="predicted"/>
<accession>A0AAN6EVA9</accession>
<feature type="region of interest" description="Disordered" evidence="1">
    <location>
        <begin position="246"/>
        <end position="308"/>
    </location>
</feature>
<reference evidence="2" key="1">
    <citation type="submission" date="2023-01" db="EMBL/GenBank/DDBJ databases">
        <title>Exophiala dermititidis isolated from Cystic Fibrosis Patient.</title>
        <authorList>
            <person name="Kurbessoian T."/>
            <person name="Crocker A."/>
            <person name="Murante D."/>
            <person name="Hogan D.A."/>
            <person name="Stajich J.E."/>
        </authorList>
    </citation>
    <scope>NUCLEOTIDE SEQUENCE</scope>
    <source>
        <strain evidence="2">Ex8</strain>
    </source>
</reference>
<feature type="compositionally biased region" description="Basic and acidic residues" evidence="1">
    <location>
        <begin position="667"/>
        <end position="683"/>
    </location>
</feature>
<feature type="compositionally biased region" description="Polar residues" evidence="1">
    <location>
        <begin position="326"/>
        <end position="337"/>
    </location>
</feature>
<feature type="region of interest" description="Disordered" evidence="1">
    <location>
        <begin position="324"/>
        <end position="356"/>
    </location>
</feature>
<feature type="compositionally biased region" description="Polar residues" evidence="1">
    <location>
        <begin position="1"/>
        <end position="10"/>
    </location>
</feature>
<dbReference type="Proteomes" id="UP001161757">
    <property type="component" value="Unassembled WGS sequence"/>
</dbReference>
<feature type="compositionally biased region" description="Basic and acidic residues" evidence="1">
    <location>
        <begin position="48"/>
        <end position="79"/>
    </location>
</feature>
<evidence type="ECO:0000313" key="3">
    <source>
        <dbReference type="Proteomes" id="UP001161757"/>
    </source>
</evidence>
<name>A0AAN6EVA9_EXODE</name>
<protein>
    <submittedName>
        <fullName evidence="2">Uncharacterized protein</fullName>
    </submittedName>
</protein>
<gene>
    <name evidence="2" type="ORF">HRR80_003832</name>
</gene>
<evidence type="ECO:0000313" key="2">
    <source>
        <dbReference type="EMBL" id="KAJ8991928.1"/>
    </source>
</evidence>
<dbReference type="AlphaFoldDB" id="A0AAN6EVA9"/>
<comment type="caution">
    <text evidence="2">The sequence shown here is derived from an EMBL/GenBank/DDBJ whole genome shotgun (WGS) entry which is preliminary data.</text>
</comment>
<evidence type="ECO:0000256" key="1">
    <source>
        <dbReference type="SAM" id="MobiDB-lite"/>
    </source>
</evidence>
<dbReference type="EMBL" id="JAJGCB010000006">
    <property type="protein sequence ID" value="KAJ8991928.1"/>
    <property type="molecule type" value="Genomic_DNA"/>
</dbReference>
<feature type="region of interest" description="Disordered" evidence="1">
    <location>
        <begin position="476"/>
        <end position="497"/>
    </location>
</feature>
<feature type="region of interest" description="Disordered" evidence="1">
    <location>
        <begin position="639"/>
        <end position="683"/>
    </location>
</feature>
<sequence>MVAPSSTTASPVKATLKRRAPKEPATSNKPSHESARNGSNSSEYDLPPDDKELSGSRKRAKTEDTKPSVKKPLRNDTTSKNKTTGKRAPVQKVAPKKRSTAVIVQTSTKNDEATAASIRTRRTTKRPKYVEDSSDSEDETSHNPSPKETAWNGRRSDAMPQELADGSYPLSKEALENVLQVSQVDFESYLEDFVPTSALNPQNNCIETPVAADTITTPKRSPMRPSEGPIPPVSEKLVRKTAIVHFDPQGPKNQAVPPRPTVEDEPESHSLVDENGQTHDVAGEESFRSVGLECSADDGPGQGEDGVNKDDQFSVIETGHGLITALGTSPENSTRDSSVLEDGSEHIETDESDDPVDGPGVLHKPEHPIQDVPIAVGLRSPPHKGESITDREASPKVIMRTVPTRRSIWLSPALDEEHTVSENVIISGRVPTSFALETEPRRGKTRDRDAELRQIALVGLETMKSTSVSGVAATAVDQTTDPNPPTRTSKTSRTSLWASEMVPMGPPPPRSIPHGSTIHTRLTDTTTTIASKRFQLAAEETVTKPRKPAVPPPVRVKRAVPSNPVMEEPAVQPEADIPPATPLSFCTRLEMKAPALHDSVPDVDACMSTKEKVSAQQLEDGSLTLVDDHPTTGQRTALWARRAGRERPEPTDDASSVASPPRRRRNFPLEEKEKSKQVHARDSQHGLLDSILQITNDVLFRLAEEEDAVKAKVKELYRGGDDIIQTLTDSWNERLGHEHQNLSGCLSGEKKMLTTAMQVVEEQDAGQWKSILCNPQVSRNTADKRGGLIGRIEALRKNRQ</sequence>
<organism evidence="2 3">
    <name type="scientific">Exophiala dermatitidis</name>
    <name type="common">Black yeast-like fungus</name>
    <name type="synonym">Wangiella dermatitidis</name>
    <dbReference type="NCBI Taxonomy" id="5970"/>
    <lineage>
        <taxon>Eukaryota</taxon>
        <taxon>Fungi</taxon>
        <taxon>Dikarya</taxon>
        <taxon>Ascomycota</taxon>
        <taxon>Pezizomycotina</taxon>
        <taxon>Eurotiomycetes</taxon>
        <taxon>Chaetothyriomycetidae</taxon>
        <taxon>Chaetothyriales</taxon>
        <taxon>Herpotrichiellaceae</taxon>
        <taxon>Exophiala</taxon>
    </lineage>
</organism>
<feature type="region of interest" description="Disordered" evidence="1">
    <location>
        <begin position="1"/>
        <end position="164"/>
    </location>
</feature>